<dbReference type="GO" id="GO:0005737">
    <property type="term" value="C:cytoplasm"/>
    <property type="evidence" value="ECO:0007669"/>
    <property type="project" value="TreeGrafter"/>
</dbReference>
<keyword evidence="1" id="KW-0324">Glycolysis</keyword>
<dbReference type="CDD" id="cd07067">
    <property type="entry name" value="HP_PGM_like"/>
    <property type="match status" value="1"/>
</dbReference>
<dbReference type="Pfam" id="PF00300">
    <property type="entry name" value="His_Phos_1"/>
    <property type="match status" value="1"/>
</dbReference>
<dbReference type="EMBL" id="BAEH01000018">
    <property type="protein sequence ID" value="GAB16969.1"/>
    <property type="molecule type" value="Genomic_DNA"/>
</dbReference>
<dbReference type="SUPFAM" id="SSF53254">
    <property type="entry name" value="Phosphoglycerate mutase-like"/>
    <property type="match status" value="1"/>
</dbReference>
<dbReference type="OrthoDB" id="280692at2"/>
<dbReference type="Proteomes" id="UP000035034">
    <property type="component" value="Unassembled WGS sequence"/>
</dbReference>
<dbReference type="RefSeq" id="WP_007316307.1">
    <property type="nucleotide sequence ID" value="NZ_BAEH01000018.1"/>
</dbReference>
<dbReference type="InterPro" id="IPR013078">
    <property type="entry name" value="His_Pase_superF_clade-1"/>
</dbReference>
<comment type="caution">
    <text evidence="3">The sequence shown here is derived from an EMBL/GenBank/DDBJ whole genome shotgun (WGS) entry which is preliminary data.</text>
</comment>
<keyword evidence="2" id="KW-0413">Isomerase</keyword>
<evidence type="ECO:0000313" key="4">
    <source>
        <dbReference type="Proteomes" id="UP000035034"/>
    </source>
</evidence>
<dbReference type="eggNOG" id="COG0406">
    <property type="taxonomic scope" value="Bacteria"/>
</dbReference>
<protein>
    <submittedName>
        <fullName evidence="3">Phosphoglycerate mutase family protein</fullName>
    </submittedName>
</protein>
<dbReference type="GO" id="GO:0016791">
    <property type="term" value="F:phosphatase activity"/>
    <property type="evidence" value="ECO:0007669"/>
    <property type="project" value="TreeGrafter"/>
</dbReference>
<dbReference type="PANTHER" id="PTHR48100">
    <property type="entry name" value="BROAD-SPECIFICITY PHOSPHATASE YOR283W-RELATED"/>
    <property type="match status" value="1"/>
</dbReference>
<evidence type="ECO:0000256" key="2">
    <source>
        <dbReference type="ARBA" id="ARBA00023235"/>
    </source>
</evidence>
<evidence type="ECO:0000256" key="1">
    <source>
        <dbReference type="ARBA" id="ARBA00023152"/>
    </source>
</evidence>
<gene>
    <name evidence="3" type="ORF">GOEFS_018_00020</name>
</gene>
<proteinExistence type="predicted"/>
<organism evidence="3 4">
    <name type="scientific">Gordonia effusa NBRC 100432</name>
    <dbReference type="NCBI Taxonomy" id="1077974"/>
    <lineage>
        <taxon>Bacteria</taxon>
        <taxon>Bacillati</taxon>
        <taxon>Actinomycetota</taxon>
        <taxon>Actinomycetes</taxon>
        <taxon>Mycobacteriales</taxon>
        <taxon>Gordoniaceae</taxon>
        <taxon>Gordonia</taxon>
    </lineage>
</organism>
<evidence type="ECO:0000313" key="3">
    <source>
        <dbReference type="EMBL" id="GAB16969.1"/>
    </source>
</evidence>
<dbReference type="STRING" id="1077974.GOEFS_018_00020"/>
<dbReference type="PANTHER" id="PTHR48100:SF1">
    <property type="entry name" value="HISTIDINE PHOSPHATASE FAMILY PROTEIN-RELATED"/>
    <property type="match status" value="1"/>
</dbReference>
<dbReference type="InterPro" id="IPR029033">
    <property type="entry name" value="His_PPase_superfam"/>
</dbReference>
<name>H0QVW8_9ACTN</name>
<dbReference type="PROSITE" id="PS00175">
    <property type="entry name" value="PG_MUTASE"/>
    <property type="match status" value="1"/>
</dbReference>
<dbReference type="InterPro" id="IPR001345">
    <property type="entry name" value="PG/BPGM_mutase_AS"/>
</dbReference>
<accession>H0QVW8</accession>
<dbReference type="AlphaFoldDB" id="H0QVW8"/>
<sequence length="227" mass="23519">MGTIYLVRHGQAQANAYGIDTAAASDGPIGSLTEAGAAQAALTGKLLADQIPNFTGAISGDLPRQTQTLAGVLGAFDAAPTPQVDPGWNEYELSSLMGTATAEEYLDGRSFQQHLDIALSRWVDGATPTTGGESYTDFAQRVAASAKAAIAQAGSGETLLVVSSAGVITQWIAQLFSIPGQSWPALSRAMVNASVSKLIVGRTGVNLVSFNEHLHLSDRDGGIATFR</sequence>
<dbReference type="Gene3D" id="3.40.50.1240">
    <property type="entry name" value="Phosphoglycerate mutase-like"/>
    <property type="match status" value="1"/>
</dbReference>
<keyword evidence="4" id="KW-1185">Reference proteome</keyword>
<dbReference type="SMART" id="SM00855">
    <property type="entry name" value="PGAM"/>
    <property type="match status" value="1"/>
</dbReference>
<reference evidence="3 4" key="1">
    <citation type="submission" date="2011-12" db="EMBL/GenBank/DDBJ databases">
        <title>Whole genome shotgun sequence of Gordonia effusa NBRC 100432.</title>
        <authorList>
            <person name="Yoshida I."/>
            <person name="Takarada H."/>
            <person name="Hosoyama A."/>
            <person name="Tsuchikane K."/>
            <person name="Katsumata H."/>
            <person name="Yamazaki S."/>
            <person name="Fujita N."/>
        </authorList>
    </citation>
    <scope>NUCLEOTIDE SEQUENCE [LARGE SCALE GENOMIC DNA]</scope>
    <source>
        <strain evidence="3 4">NBRC 100432</strain>
    </source>
</reference>
<dbReference type="InterPro" id="IPR050275">
    <property type="entry name" value="PGM_Phosphatase"/>
</dbReference>